<evidence type="ECO:0000256" key="12">
    <source>
        <dbReference type="ARBA" id="ARBA00023204"/>
    </source>
</evidence>
<keyword evidence="12" id="KW-0234">DNA repair</keyword>
<dbReference type="GO" id="GO:0046872">
    <property type="term" value="F:metal ion binding"/>
    <property type="evidence" value="ECO:0007669"/>
    <property type="project" value="UniProtKB-UniRule"/>
</dbReference>
<dbReference type="EMBL" id="AODH01000048">
    <property type="protein sequence ID" value="EUJ36262.1"/>
    <property type="molecule type" value="Genomic_DNA"/>
</dbReference>
<proteinExistence type="inferred from homology"/>
<dbReference type="Pfam" id="PF00633">
    <property type="entry name" value="HHH"/>
    <property type="match status" value="1"/>
</dbReference>
<dbReference type="FunFam" id="1.10.1670.10:FF:000002">
    <property type="entry name" value="Adenine DNA glycosylase"/>
    <property type="match status" value="1"/>
</dbReference>
<evidence type="ECO:0000313" key="17">
    <source>
        <dbReference type="Proteomes" id="UP000019243"/>
    </source>
</evidence>
<dbReference type="EC" id="3.2.2.31" evidence="4 14"/>
<dbReference type="GO" id="GO:0051539">
    <property type="term" value="F:4 iron, 4 sulfur cluster binding"/>
    <property type="evidence" value="ECO:0007669"/>
    <property type="project" value="UniProtKB-UniRule"/>
</dbReference>
<evidence type="ECO:0000256" key="9">
    <source>
        <dbReference type="ARBA" id="ARBA00022801"/>
    </source>
</evidence>
<accession>W7CH38</accession>
<comment type="catalytic activity">
    <reaction evidence="1 14">
        <text>Hydrolyzes free adenine bases from 7,8-dihydro-8-oxoguanine:adenine mismatched double-stranded DNA, leaving an apurinic site.</text>
        <dbReference type="EC" id="3.2.2.31"/>
    </reaction>
</comment>
<feature type="domain" description="HhH-GPD" evidence="15">
    <location>
        <begin position="45"/>
        <end position="196"/>
    </location>
</feature>
<dbReference type="Proteomes" id="UP000019243">
    <property type="component" value="Unassembled WGS sequence"/>
</dbReference>
<dbReference type="NCBIfam" id="TIGR01084">
    <property type="entry name" value="mutY"/>
    <property type="match status" value="1"/>
</dbReference>
<dbReference type="InterPro" id="IPR044298">
    <property type="entry name" value="MIG/MutY"/>
</dbReference>
<dbReference type="GO" id="GO:0006284">
    <property type="term" value="P:base-excision repair"/>
    <property type="evidence" value="ECO:0007669"/>
    <property type="project" value="UniProtKB-UniRule"/>
</dbReference>
<comment type="similarity">
    <text evidence="3 14">Belongs to the Nth/MutY family.</text>
</comment>
<evidence type="ECO:0000256" key="8">
    <source>
        <dbReference type="ARBA" id="ARBA00022763"/>
    </source>
</evidence>
<dbReference type="PATRIC" id="fig|1265861.3.peg.2155"/>
<comment type="function">
    <text evidence="2">Adenine glycosylase active on G-A mispairs. MutY also corrects error-prone DNA synthesis past GO lesions which are due to the oxidatively damaged form of guanine: 7,8-dihydro-8-oxoguanine (8-oxo-dGTP).</text>
</comment>
<dbReference type="CDD" id="cd00056">
    <property type="entry name" value="ENDO3c"/>
    <property type="match status" value="1"/>
</dbReference>
<dbReference type="InterPro" id="IPR023170">
    <property type="entry name" value="HhH_base_excis_C"/>
</dbReference>
<dbReference type="Gene3D" id="3.90.79.10">
    <property type="entry name" value="Nucleoside Triphosphate Pyrophosphohydrolase"/>
    <property type="match status" value="1"/>
</dbReference>
<dbReference type="SUPFAM" id="SSF55811">
    <property type="entry name" value="Nudix"/>
    <property type="match status" value="1"/>
</dbReference>
<dbReference type="InterPro" id="IPR011257">
    <property type="entry name" value="DNA_glycosylase"/>
</dbReference>
<dbReference type="Pfam" id="PF14815">
    <property type="entry name" value="NUDIX_4"/>
    <property type="match status" value="1"/>
</dbReference>
<dbReference type="InterPro" id="IPR029119">
    <property type="entry name" value="MutY_C"/>
</dbReference>
<dbReference type="SUPFAM" id="SSF48150">
    <property type="entry name" value="DNA-glycosylase"/>
    <property type="match status" value="1"/>
</dbReference>
<dbReference type="GO" id="GO:0006298">
    <property type="term" value="P:mismatch repair"/>
    <property type="evidence" value="ECO:0007669"/>
    <property type="project" value="TreeGrafter"/>
</dbReference>
<dbReference type="Pfam" id="PF10576">
    <property type="entry name" value="EndIII_4Fe-2S"/>
    <property type="match status" value="1"/>
</dbReference>
<dbReference type="PROSITE" id="PS00764">
    <property type="entry name" value="ENDONUCLEASE_III_1"/>
    <property type="match status" value="1"/>
</dbReference>
<comment type="caution">
    <text evidence="16">The sequence shown here is derived from an EMBL/GenBank/DDBJ whole genome shotgun (WGS) entry which is preliminary data.</text>
</comment>
<dbReference type="CDD" id="cd03431">
    <property type="entry name" value="NUDIX_DNA_Glycosylase_C-MutY"/>
    <property type="match status" value="1"/>
</dbReference>
<dbReference type="Pfam" id="PF00730">
    <property type="entry name" value="HhH-GPD"/>
    <property type="match status" value="1"/>
</dbReference>
<evidence type="ECO:0000256" key="1">
    <source>
        <dbReference type="ARBA" id="ARBA00000843"/>
    </source>
</evidence>
<evidence type="ECO:0000259" key="15">
    <source>
        <dbReference type="SMART" id="SM00478"/>
    </source>
</evidence>
<keyword evidence="7" id="KW-0479">Metal-binding</keyword>
<keyword evidence="13 14" id="KW-0326">Glycosidase</keyword>
<keyword evidence="8 14" id="KW-0227">DNA damage</keyword>
<dbReference type="InterPro" id="IPR003265">
    <property type="entry name" value="HhH-GPD_domain"/>
</dbReference>
<organism evidence="16 17">
    <name type="scientific">Brochothrix campestris FSL F6-1037</name>
    <dbReference type="NCBI Taxonomy" id="1265861"/>
    <lineage>
        <taxon>Bacteria</taxon>
        <taxon>Bacillati</taxon>
        <taxon>Bacillota</taxon>
        <taxon>Bacilli</taxon>
        <taxon>Bacillales</taxon>
        <taxon>Listeriaceae</taxon>
        <taxon>Brochothrix</taxon>
    </lineage>
</organism>
<reference evidence="16 17" key="1">
    <citation type="submission" date="2012-12" db="EMBL/GenBank/DDBJ databases">
        <title>Novel taxa of Listeriaceae from agricultural environments in the United States.</title>
        <authorList>
            <person name="den Bakker H.C."/>
            <person name="Allred A."/>
            <person name="Warchocki S."/>
            <person name="Wright E.M."/>
            <person name="Burrell A."/>
            <person name="Nightingale K.K."/>
            <person name="Kephart D."/>
            <person name="Wiedmann M."/>
        </authorList>
    </citation>
    <scope>NUCLEOTIDE SEQUENCE [LARGE SCALE GENOMIC DNA]</scope>
    <source>
        <strain evidence="16 17">FSL F6-1037</strain>
    </source>
</reference>
<evidence type="ECO:0000256" key="4">
    <source>
        <dbReference type="ARBA" id="ARBA00012045"/>
    </source>
</evidence>
<sequence length="365" mass="41912">MMSNWSEQEKQQFPDNLVTWYEDEKRELPWRENRDPYRVWVSEIMLQQTQVDTVIPYFERFMTLFPTMHIFAEAPEELILKAWEGLGYYSRVRNLQTAMKEVVELYDGIVPTDKETVLALKGVGPYTAGAILSIAYNQPEPAVDGNVYRVYSRLMEIEDDIAKAKTRKVFEKVVAETISQTNPGAFNQALMDLGATICTPKNPKCAACPVAQYCRSHASGTMLNFPVKTKKIKTKQRYLVTAIIQNNAGEILVQQRPETGLLANMWMFPSIEADKPFADLATSFKIGLDLPVYVNQESLGQVKHVFSHLKWEVETLTGIITTDEFKLPENYRFVSITAMKHLPFPVPYQKVWQLYLKTRSGMRDE</sequence>
<evidence type="ECO:0000256" key="3">
    <source>
        <dbReference type="ARBA" id="ARBA00008343"/>
    </source>
</evidence>
<dbReference type="InterPro" id="IPR003651">
    <property type="entry name" value="Endonuclease3_FeS-loop_motif"/>
</dbReference>
<name>W7CH38_9LIST</name>
<gene>
    <name evidence="16" type="ORF">BCAMP_10955</name>
</gene>
<keyword evidence="11" id="KW-0411">Iron-sulfur</keyword>
<dbReference type="InterPro" id="IPR005760">
    <property type="entry name" value="A/G_AdeGlyc_MutY"/>
</dbReference>
<keyword evidence="10 14" id="KW-0408">Iron</keyword>
<evidence type="ECO:0000256" key="2">
    <source>
        <dbReference type="ARBA" id="ARBA00002933"/>
    </source>
</evidence>
<dbReference type="STRING" id="1265861.BCAMP_10955"/>
<dbReference type="SMART" id="SM00478">
    <property type="entry name" value="ENDO3c"/>
    <property type="match status" value="1"/>
</dbReference>
<evidence type="ECO:0000256" key="10">
    <source>
        <dbReference type="ARBA" id="ARBA00023004"/>
    </source>
</evidence>
<dbReference type="SMART" id="SM00525">
    <property type="entry name" value="FES"/>
    <property type="match status" value="1"/>
</dbReference>
<dbReference type="GO" id="GO:0032357">
    <property type="term" value="F:oxidized purine DNA binding"/>
    <property type="evidence" value="ECO:0007669"/>
    <property type="project" value="TreeGrafter"/>
</dbReference>
<keyword evidence="17" id="KW-1185">Reference proteome</keyword>
<evidence type="ECO:0000313" key="16">
    <source>
        <dbReference type="EMBL" id="EUJ36262.1"/>
    </source>
</evidence>
<evidence type="ECO:0000256" key="11">
    <source>
        <dbReference type="ARBA" id="ARBA00023014"/>
    </source>
</evidence>
<evidence type="ECO:0000256" key="13">
    <source>
        <dbReference type="ARBA" id="ARBA00023295"/>
    </source>
</evidence>
<dbReference type="PANTHER" id="PTHR42944">
    <property type="entry name" value="ADENINE DNA GLYCOSYLASE"/>
    <property type="match status" value="1"/>
</dbReference>
<comment type="cofactor">
    <cofactor evidence="14">
        <name>[4Fe-4S] cluster</name>
        <dbReference type="ChEBI" id="CHEBI:49883"/>
    </cofactor>
    <text evidence="14">Binds 1 [4Fe-4S] cluster.</text>
</comment>
<dbReference type="AlphaFoldDB" id="W7CH38"/>
<dbReference type="InterPro" id="IPR015797">
    <property type="entry name" value="NUDIX_hydrolase-like_dom_sf"/>
</dbReference>
<evidence type="ECO:0000256" key="6">
    <source>
        <dbReference type="ARBA" id="ARBA00022485"/>
    </source>
</evidence>
<keyword evidence="9" id="KW-0378">Hydrolase</keyword>
<evidence type="ECO:0000256" key="7">
    <source>
        <dbReference type="ARBA" id="ARBA00022723"/>
    </source>
</evidence>
<dbReference type="GO" id="GO:0034039">
    <property type="term" value="F:8-oxo-7,8-dihydroguanine DNA N-glycosylase activity"/>
    <property type="evidence" value="ECO:0007669"/>
    <property type="project" value="TreeGrafter"/>
</dbReference>
<evidence type="ECO:0000256" key="5">
    <source>
        <dbReference type="ARBA" id="ARBA00022023"/>
    </source>
</evidence>
<keyword evidence="6" id="KW-0004">4Fe-4S</keyword>
<protein>
    <recommendedName>
        <fullName evidence="5 14">Adenine DNA glycosylase</fullName>
        <ecNumber evidence="4 14">3.2.2.31</ecNumber>
    </recommendedName>
</protein>
<dbReference type="PANTHER" id="PTHR42944:SF1">
    <property type="entry name" value="ADENINE DNA GLYCOSYLASE"/>
    <property type="match status" value="1"/>
</dbReference>
<evidence type="ECO:0000256" key="14">
    <source>
        <dbReference type="RuleBase" id="RU365096"/>
    </source>
</evidence>
<dbReference type="GO" id="GO:0000701">
    <property type="term" value="F:purine-specific mismatch base pair DNA N-glycosylase activity"/>
    <property type="evidence" value="ECO:0007669"/>
    <property type="project" value="UniProtKB-EC"/>
</dbReference>
<dbReference type="Gene3D" id="1.10.1670.10">
    <property type="entry name" value="Helix-hairpin-Helix base-excision DNA repair enzymes (C-terminal)"/>
    <property type="match status" value="1"/>
</dbReference>
<dbReference type="GO" id="GO:0035485">
    <property type="term" value="F:adenine/guanine mispair binding"/>
    <property type="evidence" value="ECO:0007669"/>
    <property type="project" value="TreeGrafter"/>
</dbReference>
<dbReference type="Gene3D" id="1.10.340.30">
    <property type="entry name" value="Hypothetical protein, domain 2"/>
    <property type="match status" value="1"/>
</dbReference>
<dbReference type="InterPro" id="IPR004035">
    <property type="entry name" value="Endouclease-III_FeS-bd_BS"/>
</dbReference>
<dbReference type="InterPro" id="IPR000445">
    <property type="entry name" value="HhH_motif"/>
</dbReference>
<dbReference type="FunFam" id="1.10.340.30:FF:000002">
    <property type="entry name" value="Adenine DNA glycosylase"/>
    <property type="match status" value="1"/>
</dbReference>